<dbReference type="AlphaFoldDB" id="A0A1D6LYM5"/>
<organism evidence="1">
    <name type="scientific">Zea mays</name>
    <name type="common">Maize</name>
    <dbReference type="NCBI Taxonomy" id="4577"/>
    <lineage>
        <taxon>Eukaryota</taxon>
        <taxon>Viridiplantae</taxon>
        <taxon>Streptophyta</taxon>
        <taxon>Embryophyta</taxon>
        <taxon>Tracheophyta</taxon>
        <taxon>Spermatophyta</taxon>
        <taxon>Magnoliopsida</taxon>
        <taxon>Liliopsida</taxon>
        <taxon>Poales</taxon>
        <taxon>Poaceae</taxon>
        <taxon>PACMAD clade</taxon>
        <taxon>Panicoideae</taxon>
        <taxon>Andropogonodae</taxon>
        <taxon>Andropogoneae</taxon>
        <taxon>Tripsacinae</taxon>
        <taxon>Zea</taxon>
    </lineage>
</organism>
<reference evidence="1" key="1">
    <citation type="submission" date="2015-12" db="EMBL/GenBank/DDBJ databases">
        <title>Update maize B73 reference genome by single molecule sequencing technologies.</title>
        <authorList>
            <consortium name="Maize Genome Sequencing Project"/>
            <person name="Ware D."/>
        </authorList>
    </citation>
    <scope>NUCLEOTIDE SEQUENCE</scope>
    <source>
        <tissue evidence="1">Seedling</tissue>
    </source>
</reference>
<accession>A0A1D6LYM5</accession>
<gene>
    <name evidence="1" type="ORF">ZEAMMB73_Zm00001d037536</name>
</gene>
<name>A0A1D6LYM5_MAIZE</name>
<protein>
    <submittedName>
        <fullName evidence="1">E3 ubiquitin-protein ligase MBR2</fullName>
    </submittedName>
</protein>
<evidence type="ECO:0000313" key="1">
    <source>
        <dbReference type="EMBL" id="AQK84244.1"/>
    </source>
</evidence>
<proteinExistence type="predicted"/>
<dbReference type="EMBL" id="CM000782">
    <property type="protein sequence ID" value="AQK84244.1"/>
    <property type="molecule type" value="Genomic_DNA"/>
</dbReference>
<sequence length="26" mass="2834">MDMCVPEMLVLYLPAFIFSGASGADR</sequence>